<dbReference type="InterPro" id="IPR045079">
    <property type="entry name" value="Oxoprolinase-like"/>
</dbReference>
<dbReference type="InterPro" id="IPR003692">
    <property type="entry name" value="Hydantoinase_B"/>
</dbReference>
<gene>
    <name evidence="2" type="ORF">ACFQRG_21375</name>
</gene>
<organism evidence="2 3">
    <name type="scientific">Scopulibacillus cellulosilyticus</name>
    <dbReference type="NCBI Taxonomy" id="2665665"/>
    <lineage>
        <taxon>Bacteria</taxon>
        <taxon>Bacillati</taxon>
        <taxon>Bacillota</taxon>
        <taxon>Bacilli</taxon>
        <taxon>Bacillales</taxon>
        <taxon>Sporolactobacillaceae</taxon>
        <taxon>Scopulibacillus</taxon>
    </lineage>
</organism>
<comment type="caution">
    <text evidence="2">The sequence shown here is derived from an EMBL/GenBank/DDBJ whole genome shotgun (WGS) entry which is preliminary data.</text>
</comment>
<dbReference type="EMBL" id="JBHTCO010000045">
    <property type="protein sequence ID" value="MFC7395463.1"/>
    <property type="molecule type" value="Genomic_DNA"/>
</dbReference>
<dbReference type="Pfam" id="PF02538">
    <property type="entry name" value="Hydantoinase_B"/>
    <property type="match status" value="1"/>
</dbReference>
<evidence type="ECO:0000313" key="3">
    <source>
        <dbReference type="Proteomes" id="UP001596505"/>
    </source>
</evidence>
<keyword evidence="3" id="KW-1185">Reference proteome</keyword>
<sequence length="581" mass="62600">MGKIDSVTIELIVNQLLSVAEEMGATLVKTAYSTNIKERKDCSTAIFNSKGEIIAQAEHIPMHLGSMMGIVKEILNKYPQEQIKPGDMFVTNDPYSGGGTHLPDITIAAPVFSSGEIVAFVANLAHHADVGGKVPGSTSGDANSVFQEGLRIPLTKVCSNGKLIQDIVDFIQLNSRTPFERNGDLGAQIAANKIGILRLEEVVKQYGNENFNACTDALLDYAESMMKAGIHKLPNGVYDFVDYLDDDGIHLDQPVPIKVKITIEDESAHLDFTGSSPQVKGPINVTLNGLLTTVFYCFKAIMGPSIFSNQGIYRAFTVHAPEKSIINCQAPSAVGERIDTCQRVVDVIFGAMAKAVPDKVIAASNSAVTTATFSGMHPKTNRFYVYLETVAGGSGAHCKGDGLSGVQVHMTNTSNLPVEALEQEYPLLVEKYQLSKDSGGAGKYRGGLGIQRDIHVLHDDVVFSGLADRHKIAPWGLEGGKEGASGSFWLERKGEARRQLSSKISDVALNKGDKISVCTPGSGGYGNPIERSPEEVLNDVLEGKISKEVAKDIYKVALTNDGKKVDWQKTEAYRSDAVPQP</sequence>
<evidence type="ECO:0000313" key="2">
    <source>
        <dbReference type="EMBL" id="MFC7395463.1"/>
    </source>
</evidence>
<protein>
    <submittedName>
        <fullName evidence="2">Hydantoinase B/oxoprolinase family protein</fullName>
    </submittedName>
</protein>
<dbReference type="RefSeq" id="WP_380970089.1">
    <property type="nucleotide sequence ID" value="NZ_JBHTCO010000045.1"/>
</dbReference>
<evidence type="ECO:0000259" key="1">
    <source>
        <dbReference type="Pfam" id="PF02538"/>
    </source>
</evidence>
<dbReference type="PANTHER" id="PTHR11365:SF23">
    <property type="entry name" value="HYPOTHETICAL 5-OXOPROLINASE (EUROFUNG)-RELATED"/>
    <property type="match status" value="1"/>
</dbReference>
<dbReference type="Proteomes" id="UP001596505">
    <property type="component" value="Unassembled WGS sequence"/>
</dbReference>
<dbReference type="PANTHER" id="PTHR11365">
    <property type="entry name" value="5-OXOPROLINASE RELATED"/>
    <property type="match status" value="1"/>
</dbReference>
<reference evidence="3" key="1">
    <citation type="journal article" date="2019" name="Int. J. Syst. Evol. Microbiol.">
        <title>The Global Catalogue of Microorganisms (GCM) 10K type strain sequencing project: providing services to taxonomists for standard genome sequencing and annotation.</title>
        <authorList>
            <consortium name="The Broad Institute Genomics Platform"/>
            <consortium name="The Broad Institute Genome Sequencing Center for Infectious Disease"/>
            <person name="Wu L."/>
            <person name="Ma J."/>
        </authorList>
    </citation>
    <scope>NUCLEOTIDE SEQUENCE [LARGE SCALE GENOMIC DNA]</scope>
    <source>
        <strain evidence="3">CGMCC 1.16305</strain>
    </source>
</reference>
<name>A0ABW2Q1D7_9BACL</name>
<proteinExistence type="predicted"/>
<feature type="domain" description="Hydantoinase B/oxoprolinase" evidence="1">
    <location>
        <begin position="5"/>
        <end position="528"/>
    </location>
</feature>
<accession>A0ABW2Q1D7</accession>